<feature type="compositionally biased region" description="Basic and acidic residues" evidence="3">
    <location>
        <begin position="126"/>
        <end position="138"/>
    </location>
</feature>
<dbReference type="GO" id="GO:0005730">
    <property type="term" value="C:nucleolus"/>
    <property type="evidence" value="ECO:0007669"/>
    <property type="project" value="TreeGrafter"/>
</dbReference>
<dbReference type="InterPro" id="IPR013256">
    <property type="entry name" value="Chromatin_SPT2"/>
</dbReference>
<keyword evidence="2" id="KW-0175">Coiled coil</keyword>
<dbReference type="Proteomes" id="UP001217754">
    <property type="component" value="Chromosome 3"/>
</dbReference>
<dbReference type="GO" id="GO:0006334">
    <property type="term" value="P:nucleosome assembly"/>
    <property type="evidence" value="ECO:0007669"/>
    <property type="project" value="TreeGrafter"/>
</dbReference>
<evidence type="ECO:0000313" key="5">
    <source>
        <dbReference type="Proteomes" id="UP001217754"/>
    </source>
</evidence>
<dbReference type="GO" id="GO:0006360">
    <property type="term" value="P:transcription by RNA polymerase I"/>
    <property type="evidence" value="ECO:0007669"/>
    <property type="project" value="TreeGrafter"/>
</dbReference>
<evidence type="ECO:0008006" key="6">
    <source>
        <dbReference type="Google" id="ProtNLM"/>
    </source>
</evidence>
<dbReference type="EMBL" id="CP119960">
    <property type="protein sequence ID" value="WFD38928.1"/>
    <property type="molecule type" value="Genomic_DNA"/>
</dbReference>
<evidence type="ECO:0000256" key="3">
    <source>
        <dbReference type="SAM" id="MobiDB-lite"/>
    </source>
</evidence>
<feature type="compositionally biased region" description="Low complexity" evidence="3">
    <location>
        <begin position="149"/>
        <end position="164"/>
    </location>
</feature>
<feature type="compositionally biased region" description="Low complexity" evidence="3">
    <location>
        <begin position="77"/>
        <end position="86"/>
    </location>
</feature>
<feature type="compositionally biased region" description="Acidic residues" evidence="3">
    <location>
        <begin position="190"/>
        <end position="204"/>
    </location>
</feature>
<evidence type="ECO:0000313" key="4">
    <source>
        <dbReference type="EMBL" id="WFD38928.1"/>
    </source>
</evidence>
<dbReference type="GO" id="GO:0003677">
    <property type="term" value="F:DNA binding"/>
    <property type="evidence" value="ECO:0007669"/>
    <property type="project" value="TreeGrafter"/>
</dbReference>
<dbReference type="GO" id="GO:0042393">
    <property type="term" value="F:histone binding"/>
    <property type="evidence" value="ECO:0007669"/>
    <property type="project" value="TreeGrafter"/>
</dbReference>
<feature type="compositionally biased region" description="Basic and acidic residues" evidence="3">
    <location>
        <begin position="167"/>
        <end position="182"/>
    </location>
</feature>
<feature type="region of interest" description="Disordered" evidence="3">
    <location>
        <begin position="225"/>
        <end position="258"/>
    </location>
</feature>
<dbReference type="Pfam" id="PF08243">
    <property type="entry name" value="SPT2"/>
    <property type="match status" value="1"/>
</dbReference>
<gene>
    <name evidence="4" type="ORF">MJAP1_001894</name>
</gene>
<evidence type="ECO:0000256" key="2">
    <source>
        <dbReference type="ARBA" id="ARBA00023054"/>
    </source>
</evidence>
<evidence type="ECO:0000256" key="1">
    <source>
        <dbReference type="ARBA" id="ARBA00006461"/>
    </source>
</evidence>
<feature type="compositionally biased region" description="Basic and acidic residues" evidence="3">
    <location>
        <begin position="1"/>
        <end position="72"/>
    </location>
</feature>
<dbReference type="PANTHER" id="PTHR22691:SF8">
    <property type="entry name" value="PROTEIN SPT2 HOMOLOG"/>
    <property type="match status" value="1"/>
</dbReference>
<comment type="similarity">
    <text evidence="1">Belongs to the SPT2 family.</text>
</comment>
<dbReference type="RefSeq" id="XP_060121825.1">
    <property type="nucleotide sequence ID" value="XM_060265842.1"/>
</dbReference>
<keyword evidence="5" id="KW-1185">Reference proteome</keyword>
<sequence>MNLDELKRAAQERAAAQREELARKMKERADERSAAEAEAQRRQKERAEWLARERAKTQDKAAQVRKDAEAQRHAKRAAAAAAAQKAAVDKAKGREQRPRTPAFEKAKADAALKRAQLARPSGDAALTREEKRQKRLAKELGVPFKRQSTPKAAPSASRAPSAGPSEPPRRKTAREAFLEQEARRKRAAPSDDEYDTASDEESDQDTYSAMRDEIWTLFGKKRQQYLSRDVDSDDDMEAGASDVLNEEQRSALYARREDEREEQALLEAKRRKLQKQP</sequence>
<feature type="compositionally biased region" description="Basic and acidic residues" evidence="3">
    <location>
        <begin position="246"/>
        <end position="258"/>
    </location>
</feature>
<feature type="compositionally biased region" description="Basic and acidic residues" evidence="3">
    <location>
        <begin position="87"/>
        <end position="112"/>
    </location>
</feature>
<protein>
    <recommendedName>
        <fullName evidence="6">SPT2 chromatin protein</fullName>
    </recommendedName>
</protein>
<proteinExistence type="inferred from homology"/>
<reference evidence="4" key="1">
    <citation type="submission" date="2023-03" db="EMBL/GenBank/DDBJ databases">
        <title>Mating type loci evolution in Malassezia.</title>
        <authorList>
            <person name="Coelho M.A."/>
        </authorList>
    </citation>
    <scope>NUCLEOTIDE SEQUENCE</scope>
    <source>
        <strain evidence="4">CBS 9431</strain>
    </source>
</reference>
<dbReference type="GeneID" id="85225543"/>
<name>A0AAF0EXD7_9BASI</name>
<dbReference type="PANTHER" id="PTHR22691">
    <property type="entry name" value="YEAST SPT2-RELATED"/>
    <property type="match status" value="1"/>
</dbReference>
<dbReference type="SMART" id="SM00784">
    <property type="entry name" value="SPT2"/>
    <property type="match status" value="1"/>
</dbReference>
<dbReference type="AlphaFoldDB" id="A0AAF0EXD7"/>
<organism evidence="4 5">
    <name type="scientific">Malassezia japonica</name>
    <dbReference type="NCBI Taxonomy" id="223818"/>
    <lineage>
        <taxon>Eukaryota</taxon>
        <taxon>Fungi</taxon>
        <taxon>Dikarya</taxon>
        <taxon>Basidiomycota</taxon>
        <taxon>Ustilaginomycotina</taxon>
        <taxon>Malasseziomycetes</taxon>
        <taxon>Malasseziales</taxon>
        <taxon>Malasseziaceae</taxon>
        <taxon>Malassezia</taxon>
    </lineage>
</organism>
<accession>A0AAF0EXD7</accession>
<feature type="region of interest" description="Disordered" evidence="3">
    <location>
        <begin position="1"/>
        <end position="208"/>
    </location>
</feature>